<comment type="subcellular location">
    <subcellularLocation>
        <location evidence="1">Membrane</location>
        <topology evidence="1">Multi-pass membrane protein</topology>
    </subcellularLocation>
</comment>
<keyword evidence="4 7" id="KW-0812">Transmembrane</keyword>
<evidence type="ECO:0000313" key="8">
    <source>
        <dbReference type="EMBL" id="MBO0611075.1"/>
    </source>
</evidence>
<dbReference type="InterPro" id="IPR006042">
    <property type="entry name" value="Xan_ur_permease"/>
</dbReference>
<comment type="caution">
    <text evidence="8">The sequence shown here is derived from an EMBL/GenBank/DDBJ whole genome shotgun (WGS) entry which is preliminary data.</text>
</comment>
<keyword evidence="3" id="KW-0813">Transport</keyword>
<evidence type="ECO:0000256" key="6">
    <source>
        <dbReference type="ARBA" id="ARBA00023136"/>
    </source>
</evidence>
<dbReference type="PANTHER" id="PTHR42810">
    <property type="entry name" value="PURINE PERMEASE C1399.01C-RELATED"/>
    <property type="match status" value="1"/>
</dbReference>
<feature type="transmembrane region" description="Helical" evidence="7">
    <location>
        <begin position="196"/>
        <end position="215"/>
    </location>
</feature>
<evidence type="ECO:0000313" key="9">
    <source>
        <dbReference type="Proteomes" id="UP000664617"/>
    </source>
</evidence>
<gene>
    <name evidence="8" type="ORF">J0911_18810</name>
</gene>
<proteinExistence type="inferred from homology"/>
<name>A0ABS3IDR9_9MICO</name>
<dbReference type="Pfam" id="PF00860">
    <property type="entry name" value="Xan_ur_permease"/>
    <property type="match status" value="1"/>
</dbReference>
<keyword evidence="6 7" id="KW-0472">Membrane</keyword>
<dbReference type="PANTHER" id="PTHR42810:SF2">
    <property type="entry name" value="PURINE PERMEASE C1399.01C-RELATED"/>
    <property type="match status" value="1"/>
</dbReference>
<feature type="transmembrane region" description="Helical" evidence="7">
    <location>
        <begin position="235"/>
        <end position="253"/>
    </location>
</feature>
<sequence>MKIGWTVHGDGARIAPGEAVAPGERLTWPRTIGIGLQHVVAMFGATFLVPVLTGFDPATTLFFSAIGTAGFLLITGNRLPSYLGSSFAFIAPITAATASGGQSVAVGGILVTGLLLAAVGAVVHLAGARWIDTVMPPVVTGVIVALIGLNLAPAAWGTCDEGGACSGFQASPPTAVVTLAAVILISVLFKGILGRLSILLGVAVGYAFAAARGEVDLTPIGEAAWFGLPTFTAPSFDPAALGLFVPVVLVLVAENVGHVKSVAAMTGRNLDGVTGRALFADGLATAFAGLGGGSGTTTYAENIGVMAATRVYSTAAYWVAAAGALVLSLSPKFGAVINSVPGGVLGGVTTLLYGMIGVLGARIWVQNRVDFSDPVNLTTAAVPLVVGIANYTWAAGDLRFEGIALGTASALVIYHGMRLVERLRK</sequence>
<evidence type="ECO:0000256" key="5">
    <source>
        <dbReference type="ARBA" id="ARBA00022989"/>
    </source>
</evidence>
<evidence type="ECO:0000256" key="1">
    <source>
        <dbReference type="ARBA" id="ARBA00004141"/>
    </source>
</evidence>
<dbReference type="Proteomes" id="UP000664617">
    <property type="component" value="Unassembled WGS sequence"/>
</dbReference>
<keyword evidence="5 7" id="KW-1133">Transmembrane helix</keyword>
<dbReference type="InterPro" id="IPR006043">
    <property type="entry name" value="NCS2"/>
</dbReference>
<dbReference type="EMBL" id="JAFMPK010000048">
    <property type="protein sequence ID" value="MBO0611075.1"/>
    <property type="molecule type" value="Genomic_DNA"/>
</dbReference>
<feature type="transmembrane region" description="Helical" evidence="7">
    <location>
        <begin position="377"/>
        <end position="396"/>
    </location>
</feature>
<feature type="transmembrane region" description="Helical" evidence="7">
    <location>
        <begin position="82"/>
        <end position="98"/>
    </location>
</feature>
<reference evidence="8 9" key="1">
    <citation type="submission" date="2021-03" db="EMBL/GenBank/DDBJ databases">
        <authorList>
            <person name="Xin L."/>
        </authorList>
    </citation>
    <scope>NUCLEOTIDE SEQUENCE [LARGE SCALE GENOMIC DNA]</scope>
    <source>
        <strain evidence="8 9">XHU 5031</strain>
    </source>
</reference>
<feature type="transmembrane region" description="Helical" evidence="7">
    <location>
        <begin position="32"/>
        <end position="52"/>
    </location>
</feature>
<feature type="transmembrane region" description="Helical" evidence="7">
    <location>
        <begin position="343"/>
        <end position="365"/>
    </location>
</feature>
<organism evidence="8 9">
    <name type="scientific">Myceligenerans salitolerans</name>
    <dbReference type="NCBI Taxonomy" id="1230528"/>
    <lineage>
        <taxon>Bacteria</taxon>
        <taxon>Bacillati</taxon>
        <taxon>Actinomycetota</taxon>
        <taxon>Actinomycetes</taxon>
        <taxon>Micrococcales</taxon>
        <taxon>Promicromonosporaceae</taxon>
        <taxon>Myceligenerans</taxon>
    </lineage>
</organism>
<comment type="similarity">
    <text evidence="2">Belongs to the nucleobase:cation symporter-2 (NCS2) (TC 2.A.40) family.</text>
</comment>
<evidence type="ECO:0000256" key="3">
    <source>
        <dbReference type="ARBA" id="ARBA00022448"/>
    </source>
</evidence>
<feature type="transmembrane region" description="Helical" evidence="7">
    <location>
        <begin position="170"/>
        <end position="189"/>
    </location>
</feature>
<feature type="transmembrane region" description="Helical" evidence="7">
    <location>
        <begin position="104"/>
        <end position="126"/>
    </location>
</feature>
<keyword evidence="9" id="KW-1185">Reference proteome</keyword>
<dbReference type="NCBIfam" id="TIGR00801">
    <property type="entry name" value="ncs2"/>
    <property type="match status" value="1"/>
</dbReference>
<reference evidence="9" key="2">
    <citation type="submission" date="2023-07" db="EMBL/GenBank/DDBJ databases">
        <title>Myceligenerans salitolerans sp. nov., a halotolerant actinomycete isolated from a salt lake in Xinjiang, China.</title>
        <authorList>
            <person name="Guan T."/>
        </authorList>
    </citation>
    <scope>NUCLEOTIDE SEQUENCE [LARGE SCALE GENOMIC DNA]</scope>
    <source>
        <strain evidence="9">XHU 5031</strain>
    </source>
</reference>
<dbReference type="RefSeq" id="WP_207277021.1">
    <property type="nucleotide sequence ID" value="NZ_JAFMPK010000048.1"/>
</dbReference>
<evidence type="ECO:0000256" key="2">
    <source>
        <dbReference type="ARBA" id="ARBA00008821"/>
    </source>
</evidence>
<evidence type="ECO:0000256" key="4">
    <source>
        <dbReference type="ARBA" id="ARBA00022692"/>
    </source>
</evidence>
<feature type="transmembrane region" description="Helical" evidence="7">
    <location>
        <begin position="58"/>
        <end position="75"/>
    </location>
</feature>
<feature type="transmembrane region" description="Helical" evidence="7">
    <location>
        <begin position="315"/>
        <end position="337"/>
    </location>
</feature>
<accession>A0ABS3IDR9</accession>
<feature type="transmembrane region" description="Helical" evidence="7">
    <location>
        <begin position="138"/>
        <end position="158"/>
    </location>
</feature>
<protein>
    <submittedName>
        <fullName evidence="8">Nitrate reductase</fullName>
    </submittedName>
</protein>
<evidence type="ECO:0000256" key="7">
    <source>
        <dbReference type="SAM" id="Phobius"/>
    </source>
</evidence>